<keyword evidence="2" id="KW-1185">Reference proteome</keyword>
<gene>
    <name evidence="1" type="ORF">PR048_001137</name>
</gene>
<dbReference type="EMBL" id="JARBHB010000001">
    <property type="protein sequence ID" value="KAJ8895799.1"/>
    <property type="molecule type" value="Genomic_DNA"/>
</dbReference>
<comment type="caution">
    <text evidence="1">The sequence shown here is derived from an EMBL/GenBank/DDBJ whole genome shotgun (WGS) entry which is preliminary data.</text>
</comment>
<proteinExistence type="predicted"/>
<evidence type="ECO:0000313" key="2">
    <source>
        <dbReference type="Proteomes" id="UP001159363"/>
    </source>
</evidence>
<dbReference type="Proteomes" id="UP001159363">
    <property type="component" value="Chromosome 1"/>
</dbReference>
<reference evidence="1 2" key="1">
    <citation type="submission" date="2023-02" db="EMBL/GenBank/DDBJ databases">
        <title>LHISI_Scaffold_Assembly.</title>
        <authorList>
            <person name="Stuart O.P."/>
            <person name="Cleave R."/>
            <person name="Magrath M.J.L."/>
            <person name="Mikheyev A.S."/>
        </authorList>
    </citation>
    <scope>NUCLEOTIDE SEQUENCE [LARGE SCALE GENOMIC DNA]</scope>
    <source>
        <strain evidence="1">Daus_M_001</strain>
        <tissue evidence="1">Leg muscle</tissue>
    </source>
</reference>
<name>A0ABQ9IGN2_9NEOP</name>
<sequence>MNEKFAPNEELWESYVERLEQLFIAKVLKTNRHSLKRNEFVALLMRHFAPKHSVIAECHFFHKQWCKCF</sequence>
<protein>
    <submittedName>
        <fullName evidence="1">Uncharacterized protein</fullName>
    </submittedName>
</protein>
<evidence type="ECO:0000313" key="1">
    <source>
        <dbReference type="EMBL" id="KAJ8895799.1"/>
    </source>
</evidence>
<organism evidence="1 2">
    <name type="scientific">Dryococelus australis</name>
    <dbReference type="NCBI Taxonomy" id="614101"/>
    <lineage>
        <taxon>Eukaryota</taxon>
        <taxon>Metazoa</taxon>
        <taxon>Ecdysozoa</taxon>
        <taxon>Arthropoda</taxon>
        <taxon>Hexapoda</taxon>
        <taxon>Insecta</taxon>
        <taxon>Pterygota</taxon>
        <taxon>Neoptera</taxon>
        <taxon>Polyneoptera</taxon>
        <taxon>Phasmatodea</taxon>
        <taxon>Verophasmatodea</taxon>
        <taxon>Anareolatae</taxon>
        <taxon>Phasmatidae</taxon>
        <taxon>Eurycanthinae</taxon>
        <taxon>Dryococelus</taxon>
    </lineage>
</organism>
<accession>A0ABQ9IGN2</accession>